<dbReference type="SUPFAM" id="SSF55729">
    <property type="entry name" value="Acyl-CoA N-acyltransferases (Nat)"/>
    <property type="match status" value="1"/>
</dbReference>
<dbReference type="CDD" id="cd04301">
    <property type="entry name" value="NAT_SF"/>
    <property type="match status" value="1"/>
</dbReference>
<dbReference type="GO" id="GO:0019491">
    <property type="term" value="P:ectoine biosynthetic process"/>
    <property type="evidence" value="ECO:0007669"/>
    <property type="project" value="InterPro"/>
</dbReference>
<dbReference type="NCBIfam" id="TIGR02406">
    <property type="entry name" value="ectoine_EctA"/>
    <property type="match status" value="1"/>
</dbReference>
<keyword evidence="7 9" id="KW-0012">Acyltransferase</keyword>
<keyword evidence="12" id="KW-1185">Reference proteome</keyword>
<dbReference type="PANTHER" id="PTHR43072">
    <property type="entry name" value="N-ACETYLTRANSFERASE"/>
    <property type="match status" value="1"/>
</dbReference>
<dbReference type="RefSeq" id="WP_282198978.1">
    <property type="nucleotide sequence ID" value="NZ_BOQE01000001.1"/>
</dbReference>
<dbReference type="AlphaFoldDB" id="A0AAV4LED7"/>
<dbReference type="Gene3D" id="3.40.630.30">
    <property type="match status" value="1"/>
</dbReference>
<comment type="caution">
    <text evidence="11">The sequence shown here is derived from an EMBL/GenBank/DDBJ whole genome shotgun (WGS) entry which is preliminary data.</text>
</comment>
<evidence type="ECO:0000313" key="11">
    <source>
        <dbReference type="EMBL" id="GIM45807.1"/>
    </source>
</evidence>
<evidence type="ECO:0000256" key="2">
    <source>
        <dbReference type="ARBA" id="ARBA00004978"/>
    </source>
</evidence>
<evidence type="ECO:0000256" key="4">
    <source>
        <dbReference type="ARBA" id="ARBA00012355"/>
    </source>
</evidence>
<evidence type="ECO:0000256" key="5">
    <source>
        <dbReference type="ARBA" id="ARBA00017935"/>
    </source>
</evidence>
<gene>
    <name evidence="9 11" type="primary">ectA</name>
    <name evidence="11" type="ORF">DNHGIG_13560</name>
</gene>
<dbReference type="Proteomes" id="UP001057291">
    <property type="component" value="Unassembled WGS sequence"/>
</dbReference>
<proteinExistence type="inferred from homology"/>
<evidence type="ECO:0000256" key="3">
    <source>
        <dbReference type="ARBA" id="ARBA00010712"/>
    </source>
</evidence>
<name>A0AAV4LED7_9BACL</name>
<dbReference type="Pfam" id="PF00583">
    <property type="entry name" value="Acetyltransf_1"/>
    <property type="match status" value="1"/>
</dbReference>
<comment type="function">
    <text evidence="1 9">Catalyzes the acetylation of L-2,4-diaminobutyrate (DABA) to gamma-N-acetyl-alpha,gamma-diaminobutyric acid (ADABA) with acetyl coenzyme A.</text>
</comment>
<evidence type="ECO:0000256" key="7">
    <source>
        <dbReference type="ARBA" id="ARBA00023315"/>
    </source>
</evidence>
<evidence type="ECO:0000259" key="10">
    <source>
        <dbReference type="PROSITE" id="PS51186"/>
    </source>
</evidence>
<comment type="pathway">
    <text evidence="2 9">Amine and polyamine biosynthesis; ectoine biosynthesis; L-ectoine from L-aspartate 4-semialdehyde: step 2/3.</text>
</comment>
<comment type="catalytic activity">
    <reaction evidence="8 9">
        <text>L-2,4-diaminobutanoate + acetyl-CoA = (2S)-4-acetamido-2-aminobutanoate + CoA + H(+)</text>
        <dbReference type="Rhea" id="RHEA:16901"/>
        <dbReference type="ChEBI" id="CHEBI:15378"/>
        <dbReference type="ChEBI" id="CHEBI:57287"/>
        <dbReference type="ChEBI" id="CHEBI:57288"/>
        <dbReference type="ChEBI" id="CHEBI:58761"/>
        <dbReference type="ChEBI" id="CHEBI:58929"/>
        <dbReference type="EC" id="2.3.1.178"/>
    </reaction>
</comment>
<dbReference type="PROSITE" id="PS51186">
    <property type="entry name" value="GNAT"/>
    <property type="match status" value="1"/>
</dbReference>
<dbReference type="EC" id="2.3.1.178" evidence="4 9"/>
<dbReference type="EMBL" id="BOQE01000001">
    <property type="protein sequence ID" value="GIM45807.1"/>
    <property type="molecule type" value="Genomic_DNA"/>
</dbReference>
<dbReference type="GO" id="GO:0033816">
    <property type="term" value="F:diaminobutyrate acetyltransferase activity"/>
    <property type="evidence" value="ECO:0007669"/>
    <property type="project" value="UniProtKB-EC"/>
</dbReference>
<evidence type="ECO:0000313" key="12">
    <source>
        <dbReference type="Proteomes" id="UP001057291"/>
    </source>
</evidence>
<evidence type="ECO:0000256" key="9">
    <source>
        <dbReference type="RuleBase" id="RU365045"/>
    </source>
</evidence>
<evidence type="ECO:0000256" key="1">
    <source>
        <dbReference type="ARBA" id="ARBA00003741"/>
    </source>
</evidence>
<feature type="domain" description="N-acetyltransferase" evidence="10">
    <location>
        <begin position="4"/>
        <end position="156"/>
    </location>
</feature>
<reference evidence="11" key="1">
    <citation type="journal article" date="2023" name="Int. J. Syst. Evol. Microbiol.">
        <title>Collibacillus ludicampi gen. nov., sp. nov., a new soil bacterium of the family Alicyclobacillaceae.</title>
        <authorList>
            <person name="Jojima T."/>
            <person name="Ioku Y."/>
            <person name="Fukuta Y."/>
            <person name="Shirasaka N."/>
            <person name="Matsumura Y."/>
            <person name="Mori M."/>
        </authorList>
    </citation>
    <scope>NUCLEOTIDE SEQUENCE</scope>
    <source>
        <strain evidence="11">TP075</strain>
    </source>
</reference>
<accession>A0AAV4LED7</accession>
<dbReference type="PANTHER" id="PTHR43072:SF23">
    <property type="entry name" value="UPF0039 PROTEIN C11D3.02C"/>
    <property type="match status" value="1"/>
</dbReference>
<sequence length="171" mass="19042">MENIQLRQPNVEDGRKIWKLVRDTGVLDLNSAYSYLLLCKYFSETCVVATSGNQMAGFVSSFRPPSSPDTIFVWQIAVHDSHRGKGLGKALLQELLARKACKDVRFLETTISPSNTPSQSLFRGLARDLGTGCEVSECFQEDLFPGGTHEKEKLFRIGPILKRERGGGYKA</sequence>
<dbReference type="InterPro" id="IPR012772">
    <property type="entry name" value="Ectoine_EctA"/>
</dbReference>
<dbReference type="InterPro" id="IPR000182">
    <property type="entry name" value="GNAT_dom"/>
</dbReference>
<comment type="similarity">
    <text evidence="3 9">Belongs to the acetyltransferase family. EctA subfamily.</text>
</comment>
<dbReference type="InterPro" id="IPR016181">
    <property type="entry name" value="Acyl_CoA_acyltransferase"/>
</dbReference>
<evidence type="ECO:0000256" key="6">
    <source>
        <dbReference type="ARBA" id="ARBA00022679"/>
    </source>
</evidence>
<organism evidence="11 12">
    <name type="scientific">Collibacillus ludicampi</name>
    <dbReference type="NCBI Taxonomy" id="2771369"/>
    <lineage>
        <taxon>Bacteria</taxon>
        <taxon>Bacillati</taxon>
        <taxon>Bacillota</taxon>
        <taxon>Bacilli</taxon>
        <taxon>Bacillales</taxon>
        <taxon>Alicyclobacillaceae</taxon>
        <taxon>Collibacillus</taxon>
    </lineage>
</organism>
<keyword evidence="6 9" id="KW-0808">Transferase</keyword>
<evidence type="ECO:0000256" key="8">
    <source>
        <dbReference type="ARBA" id="ARBA00048924"/>
    </source>
</evidence>
<protein>
    <recommendedName>
        <fullName evidence="5 9">L-2,4-diaminobutyric acid acetyltransferase</fullName>
        <shortName evidence="9">DABA acetyltransferase</shortName>
        <ecNumber evidence="4 9">2.3.1.178</ecNumber>
    </recommendedName>
</protein>